<organism evidence="2 3">
    <name type="scientific">Kordia periserrulae</name>
    <dbReference type="NCBI Taxonomy" id="701523"/>
    <lineage>
        <taxon>Bacteria</taxon>
        <taxon>Pseudomonadati</taxon>
        <taxon>Bacteroidota</taxon>
        <taxon>Flavobacteriia</taxon>
        <taxon>Flavobacteriales</taxon>
        <taxon>Flavobacteriaceae</taxon>
        <taxon>Kordia</taxon>
    </lineage>
</organism>
<dbReference type="AlphaFoldDB" id="A0A2T6BTZ7"/>
<proteinExistence type="predicted"/>
<feature type="transmembrane region" description="Helical" evidence="1">
    <location>
        <begin position="38"/>
        <end position="60"/>
    </location>
</feature>
<evidence type="ECO:0000313" key="3">
    <source>
        <dbReference type="Proteomes" id="UP000244090"/>
    </source>
</evidence>
<evidence type="ECO:0000313" key="2">
    <source>
        <dbReference type="EMBL" id="PTX59539.1"/>
    </source>
</evidence>
<dbReference type="Proteomes" id="UP000244090">
    <property type="component" value="Unassembled WGS sequence"/>
</dbReference>
<keyword evidence="3" id="KW-1185">Reference proteome</keyword>
<reference evidence="2 3" key="1">
    <citation type="submission" date="2018-04" db="EMBL/GenBank/DDBJ databases">
        <title>Genomic Encyclopedia of Archaeal and Bacterial Type Strains, Phase II (KMG-II): from individual species to whole genera.</title>
        <authorList>
            <person name="Goeker M."/>
        </authorList>
    </citation>
    <scope>NUCLEOTIDE SEQUENCE [LARGE SCALE GENOMIC DNA]</scope>
    <source>
        <strain evidence="2 3">DSM 25731</strain>
    </source>
</reference>
<name>A0A2T6BTZ7_9FLAO</name>
<keyword evidence="1" id="KW-0472">Membrane</keyword>
<sequence>MFTTGQLIFAAFFIIVFTVIMVYAYRKDLQLHKRHYKGSLRVLLVFILFIITIVVIKKFIVS</sequence>
<dbReference type="RefSeq" id="WP_108116255.1">
    <property type="nucleotide sequence ID" value="NZ_QBKT01000009.1"/>
</dbReference>
<comment type="caution">
    <text evidence="2">The sequence shown here is derived from an EMBL/GenBank/DDBJ whole genome shotgun (WGS) entry which is preliminary data.</text>
</comment>
<keyword evidence="1" id="KW-1133">Transmembrane helix</keyword>
<protein>
    <submittedName>
        <fullName evidence="2">Uncharacterized protein</fullName>
    </submittedName>
</protein>
<feature type="transmembrane region" description="Helical" evidence="1">
    <location>
        <begin position="6"/>
        <end position="26"/>
    </location>
</feature>
<accession>A0A2T6BTZ7</accession>
<evidence type="ECO:0000256" key="1">
    <source>
        <dbReference type="SAM" id="Phobius"/>
    </source>
</evidence>
<gene>
    <name evidence="2" type="ORF">C8N46_109128</name>
</gene>
<dbReference type="EMBL" id="QBKT01000009">
    <property type="protein sequence ID" value="PTX59539.1"/>
    <property type="molecule type" value="Genomic_DNA"/>
</dbReference>
<keyword evidence="1" id="KW-0812">Transmembrane</keyword>